<dbReference type="EMBL" id="GGFL01009768">
    <property type="protein sequence ID" value="MBW73946.1"/>
    <property type="molecule type" value="Transcribed_RNA"/>
</dbReference>
<keyword evidence="1" id="KW-0732">Signal</keyword>
<feature type="signal peptide" evidence="1">
    <location>
        <begin position="1"/>
        <end position="20"/>
    </location>
</feature>
<dbReference type="AlphaFoldDB" id="A0A2M4D8S2"/>
<feature type="chain" id="PRO_5014941274" evidence="1">
    <location>
        <begin position="21"/>
        <end position="106"/>
    </location>
</feature>
<name>A0A2M4D8S2_ANODA</name>
<protein>
    <submittedName>
        <fullName evidence="2">Putative secreted protein</fullName>
    </submittedName>
</protein>
<sequence>MLFLHRVQLFLLLLGRLLEALLLSQRIDGDRIEHERRFSNFNFLRLRATTSSPTATTRLLDAHGLHIVGALLGRTHEGTRIRERIHEVLESVRHIDLQFDVTEQHW</sequence>
<accession>A0A2M4D8S2</accession>
<organism evidence="2">
    <name type="scientific">Anopheles darlingi</name>
    <name type="common">Mosquito</name>
    <dbReference type="NCBI Taxonomy" id="43151"/>
    <lineage>
        <taxon>Eukaryota</taxon>
        <taxon>Metazoa</taxon>
        <taxon>Ecdysozoa</taxon>
        <taxon>Arthropoda</taxon>
        <taxon>Hexapoda</taxon>
        <taxon>Insecta</taxon>
        <taxon>Pterygota</taxon>
        <taxon>Neoptera</taxon>
        <taxon>Endopterygota</taxon>
        <taxon>Diptera</taxon>
        <taxon>Nematocera</taxon>
        <taxon>Culicoidea</taxon>
        <taxon>Culicidae</taxon>
        <taxon>Anophelinae</taxon>
        <taxon>Anopheles</taxon>
    </lineage>
</organism>
<reference evidence="2" key="1">
    <citation type="submission" date="2018-01" db="EMBL/GenBank/DDBJ databases">
        <title>An insight into the sialome of Amazonian anophelines.</title>
        <authorList>
            <person name="Ribeiro J.M."/>
            <person name="Scarpassa V."/>
            <person name="Calvo E."/>
        </authorList>
    </citation>
    <scope>NUCLEOTIDE SEQUENCE</scope>
</reference>
<evidence type="ECO:0000313" key="2">
    <source>
        <dbReference type="EMBL" id="MBW73946.1"/>
    </source>
</evidence>
<proteinExistence type="predicted"/>
<evidence type="ECO:0000256" key="1">
    <source>
        <dbReference type="SAM" id="SignalP"/>
    </source>
</evidence>